<dbReference type="Pfam" id="PF12260">
    <property type="entry name" value="PIP49_C"/>
    <property type="match status" value="1"/>
</dbReference>
<evidence type="ECO:0000313" key="7">
    <source>
        <dbReference type="Proteomes" id="UP001054837"/>
    </source>
</evidence>
<evidence type="ECO:0000313" key="6">
    <source>
        <dbReference type="EMBL" id="GIY55515.1"/>
    </source>
</evidence>
<protein>
    <submittedName>
        <fullName evidence="6">Tigger transposable element-derived protein 6</fullName>
    </submittedName>
</protein>
<feature type="domain" description="FAM69 protein-kinase" evidence="5">
    <location>
        <begin position="196"/>
        <end position="266"/>
    </location>
</feature>
<sequence length="280" mass="31786">MKLLKTKLSHVLLLIHQQSYFSQSTFNVESLDEHGQKTVIPWAPMFSHLYSCPVCFGYGMCNEVMKSSVLFHGELTLSQNNRIMWKKGVLQTRRVLISSLTADEWNKFDEFICKNASHSIPCNLSAASWKTILALENLLDLEKFKQLNTLLDIPVSQFALPVCSSEKLLVEIKKSFDENFDGRFSKEERILLLTSLIMQPGYVILMLQAKARMTMPFPNLLGACGRSVILEGGLKPLKAFLPDSFDTRAGLAVQVLQLVEDFENMHEFSCLLPAMRKFLT</sequence>
<dbReference type="PANTHER" id="PTHR32073">
    <property type="entry name" value="GH11358P"/>
    <property type="match status" value="1"/>
</dbReference>
<dbReference type="InterPro" id="IPR020519">
    <property type="entry name" value="DIPK2A/B"/>
</dbReference>
<comment type="similarity">
    <text evidence="2">Belongs to the DIPK family.</text>
</comment>
<dbReference type="GO" id="GO:0005576">
    <property type="term" value="C:extracellular region"/>
    <property type="evidence" value="ECO:0007669"/>
    <property type="project" value="UniProtKB-SubCell"/>
</dbReference>
<dbReference type="InterPro" id="IPR022049">
    <property type="entry name" value="FAM69_kinase_dom"/>
</dbReference>
<dbReference type="PANTHER" id="PTHR32073:SF10">
    <property type="entry name" value="FAM69 PROTEIN-KINASE DOMAIN-CONTAINING PROTEIN"/>
    <property type="match status" value="1"/>
</dbReference>
<dbReference type="AlphaFoldDB" id="A0AAV4UDD0"/>
<dbReference type="EMBL" id="BPLQ01011087">
    <property type="protein sequence ID" value="GIY55515.1"/>
    <property type="molecule type" value="Genomic_DNA"/>
</dbReference>
<proteinExistence type="inferred from homology"/>
<evidence type="ECO:0000256" key="2">
    <source>
        <dbReference type="ARBA" id="ARBA00006338"/>
    </source>
</evidence>
<evidence type="ECO:0000256" key="4">
    <source>
        <dbReference type="ARBA" id="ARBA00022729"/>
    </source>
</evidence>
<organism evidence="6 7">
    <name type="scientific">Caerostris darwini</name>
    <dbReference type="NCBI Taxonomy" id="1538125"/>
    <lineage>
        <taxon>Eukaryota</taxon>
        <taxon>Metazoa</taxon>
        <taxon>Ecdysozoa</taxon>
        <taxon>Arthropoda</taxon>
        <taxon>Chelicerata</taxon>
        <taxon>Arachnida</taxon>
        <taxon>Araneae</taxon>
        <taxon>Araneomorphae</taxon>
        <taxon>Entelegynae</taxon>
        <taxon>Araneoidea</taxon>
        <taxon>Araneidae</taxon>
        <taxon>Caerostris</taxon>
    </lineage>
</organism>
<keyword evidence="3" id="KW-0964">Secreted</keyword>
<evidence type="ECO:0000256" key="1">
    <source>
        <dbReference type="ARBA" id="ARBA00004613"/>
    </source>
</evidence>
<accession>A0AAV4UDD0</accession>
<gene>
    <name evidence="6" type="primary">TIGD6_9</name>
    <name evidence="6" type="ORF">CDAR_538361</name>
</gene>
<comment type="subcellular location">
    <subcellularLocation>
        <location evidence="1">Secreted</location>
    </subcellularLocation>
</comment>
<keyword evidence="7" id="KW-1185">Reference proteome</keyword>
<dbReference type="Proteomes" id="UP001054837">
    <property type="component" value="Unassembled WGS sequence"/>
</dbReference>
<evidence type="ECO:0000256" key="3">
    <source>
        <dbReference type="ARBA" id="ARBA00022525"/>
    </source>
</evidence>
<keyword evidence="4" id="KW-0732">Signal</keyword>
<reference evidence="6 7" key="1">
    <citation type="submission" date="2021-06" db="EMBL/GenBank/DDBJ databases">
        <title>Caerostris darwini draft genome.</title>
        <authorList>
            <person name="Kono N."/>
            <person name="Arakawa K."/>
        </authorList>
    </citation>
    <scope>NUCLEOTIDE SEQUENCE [LARGE SCALE GENOMIC DNA]</scope>
</reference>
<evidence type="ECO:0000259" key="5">
    <source>
        <dbReference type="Pfam" id="PF12260"/>
    </source>
</evidence>
<name>A0AAV4UDD0_9ARAC</name>
<comment type="caution">
    <text evidence="6">The sequence shown here is derived from an EMBL/GenBank/DDBJ whole genome shotgun (WGS) entry which is preliminary data.</text>
</comment>